<gene>
    <name evidence="2" type="ORF">CPB83DRAFT_899438</name>
</gene>
<name>A0A9P6E516_9AGAR</name>
<evidence type="ECO:0000313" key="3">
    <source>
        <dbReference type="Proteomes" id="UP000807306"/>
    </source>
</evidence>
<dbReference type="PROSITE" id="PS50181">
    <property type="entry name" value="FBOX"/>
    <property type="match status" value="1"/>
</dbReference>
<feature type="domain" description="F-box" evidence="1">
    <location>
        <begin position="1"/>
        <end position="44"/>
    </location>
</feature>
<accession>A0A9P6E516</accession>
<dbReference type="CDD" id="cd09917">
    <property type="entry name" value="F-box_SF"/>
    <property type="match status" value="1"/>
</dbReference>
<dbReference type="AlphaFoldDB" id="A0A9P6E516"/>
<sequence length="531" mass="61229">MPDDIFLEVLGRLLPIDLLQVARASRILHSLLISPNATQVWKRAFWNIAKVIRPPHFLEGMKPLFYTNYLFGQDCQLCGRAEQTFDHEVAQIRYCSRCLVDGQLISIENVDGADAKVCYQTRTKKPAQGVFILRNELFRRMKEYKTLDNEEERSKYVKRRLIERVDREKFGSILRKWRKNLPKNEEKRLAAICRRREDLAKQKLAEEGYVKLAFSHRYQSLIADKLSGERPLGDGEWSRLRGGLIDSLLHNYERDTISSLRQALNRNISTLTAFLGSSLALLGRIIPAAGWFARQEPLASFFQSNENHKIYVEHYERFMPDCLKIVEAWRTATDAYLLSLINEVQLANDEQQRDISGLQLGVTFFGCMFCDEVISYPDVLIHKCFTRNAPACKIDPESSLKFEDSVIGASKESRPFTAINMSTHWVEVVKPHSNGMCPGRTSVFFDQTASRIARELIFACGEDPELITRDELNVKDPRVECLPCSRLGLQNQSMPWTTAVIHFHKKHFEDGQSEEIQWSQVESTEERHDHP</sequence>
<evidence type="ECO:0000313" key="2">
    <source>
        <dbReference type="EMBL" id="KAF9522686.1"/>
    </source>
</evidence>
<dbReference type="InterPro" id="IPR001810">
    <property type="entry name" value="F-box_dom"/>
</dbReference>
<dbReference type="Proteomes" id="UP000807306">
    <property type="component" value="Unassembled WGS sequence"/>
</dbReference>
<comment type="caution">
    <text evidence="2">The sequence shown here is derived from an EMBL/GenBank/DDBJ whole genome shotgun (WGS) entry which is preliminary data.</text>
</comment>
<keyword evidence="3" id="KW-1185">Reference proteome</keyword>
<evidence type="ECO:0000259" key="1">
    <source>
        <dbReference type="PROSITE" id="PS50181"/>
    </source>
</evidence>
<organism evidence="2 3">
    <name type="scientific">Crepidotus variabilis</name>
    <dbReference type="NCBI Taxonomy" id="179855"/>
    <lineage>
        <taxon>Eukaryota</taxon>
        <taxon>Fungi</taxon>
        <taxon>Dikarya</taxon>
        <taxon>Basidiomycota</taxon>
        <taxon>Agaricomycotina</taxon>
        <taxon>Agaricomycetes</taxon>
        <taxon>Agaricomycetidae</taxon>
        <taxon>Agaricales</taxon>
        <taxon>Agaricineae</taxon>
        <taxon>Crepidotaceae</taxon>
        <taxon>Crepidotus</taxon>
    </lineage>
</organism>
<proteinExistence type="predicted"/>
<dbReference type="SUPFAM" id="SSF81383">
    <property type="entry name" value="F-box domain"/>
    <property type="match status" value="1"/>
</dbReference>
<dbReference type="OrthoDB" id="2322499at2759"/>
<reference evidence="2" key="1">
    <citation type="submission" date="2020-11" db="EMBL/GenBank/DDBJ databases">
        <authorList>
            <consortium name="DOE Joint Genome Institute"/>
            <person name="Ahrendt S."/>
            <person name="Riley R."/>
            <person name="Andreopoulos W."/>
            <person name="Labutti K."/>
            <person name="Pangilinan J."/>
            <person name="Ruiz-Duenas F.J."/>
            <person name="Barrasa J.M."/>
            <person name="Sanchez-Garcia M."/>
            <person name="Camarero S."/>
            <person name="Miyauchi S."/>
            <person name="Serrano A."/>
            <person name="Linde D."/>
            <person name="Babiker R."/>
            <person name="Drula E."/>
            <person name="Ayuso-Fernandez I."/>
            <person name="Pacheco R."/>
            <person name="Padilla G."/>
            <person name="Ferreira P."/>
            <person name="Barriuso J."/>
            <person name="Kellner H."/>
            <person name="Castanera R."/>
            <person name="Alfaro M."/>
            <person name="Ramirez L."/>
            <person name="Pisabarro A.G."/>
            <person name="Kuo A."/>
            <person name="Tritt A."/>
            <person name="Lipzen A."/>
            <person name="He G."/>
            <person name="Yan M."/>
            <person name="Ng V."/>
            <person name="Cullen D."/>
            <person name="Martin F."/>
            <person name="Rosso M.-N."/>
            <person name="Henrissat B."/>
            <person name="Hibbett D."/>
            <person name="Martinez A.T."/>
            <person name="Grigoriev I.V."/>
        </authorList>
    </citation>
    <scope>NUCLEOTIDE SEQUENCE</scope>
    <source>
        <strain evidence="2">CBS 506.95</strain>
    </source>
</reference>
<dbReference type="EMBL" id="MU157937">
    <property type="protein sequence ID" value="KAF9522686.1"/>
    <property type="molecule type" value="Genomic_DNA"/>
</dbReference>
<protein>
    <recommendedName>
        <fullName evidence="1">F-box domain-containing protein</fullName>
    </recommendedName>
</protein>
<dbReference type="InterPro" id="IPR036047">
    <property type="entry name" value="F-box-like_dom_sf"/>
</dbReference>